<dbReference type="InterPro" id="IPR015940">
    <property type="entry name" value="UBA"/>
</dbReference>
<evidence type="ECO:0000313" key="13">
    <source>
        <dbReference type="Proteomes" id="UP001369086"/>
    </source>
</evidence>
<proteinExistence type="predicted"/>
<evidence type="ECO:0000256" key="5">
    <source>
        <dbReference type="ARBA" id="ARBA00022777"/>
    </source>
</evidence>
<dbReference type="InterPro" id="IPR057380">
    <property type="entry name" value="UBA_SIK1/2/3"/>
</dbReference>
<sequence>MKMLRHPHIIRLYQVMETERMIYLVTEYASGGEIFDHLVAHGRMAEKEARRKFKQIVAAVHFCHCRNIVHRDLKAENLLLDNNLNMKIADFGFSNLFSRGQLLKTWCGSPPYAAPELFEGKEYDGPKVDIWSLGVVLYVLVCGALPFDGSTLQNLRARVLSGKFRIPFFMSTECEYLIRHMLVLDPSKRLTMEQICRHKWVKLGDPDPEFDRLIAECQQLKTERQAEPINDQVLLAMVEMGLDRERTLQSLRTDAYDHYSAIYSLLCDRLKRHKTLHISPPSLPRTMGYPAASMQAEQPGNPVSITVPQVQLINPDNQIVETDGTMTLDSDSVWEEPCWRPWQCVYLSMVLHSVWLVLLITEMAEELQKLVPGFPRLAPQAPFMPLAPNVNFMQNLMPMQNMQHAAQLEYKEQSLLQPPTLQLLNGMGPLGRRASDGGANIQLHAQQLLKKPRGQSPLVSSPHPIQAVTPVDEEGSDGEPDQEAVQRYLANRSKRHTLAMTNPTAEIPPDIQRQLGTQASRQRVWAQHLLTVPPTPRSVYKDCNTLHLPTERFSPVRRFSDGAASIQAFKAHLERMATNHSIKQLQQVRGDLRVSTPLCVSHWISLTVYQECEPLSLCLRIVSPSLCVSGL</sequence>
<evidence type="ECO:0000256" key="6">
    <source>
        <dbReference type="ARBA" id="ARBA00022840"/>
    </source>
</evidence>
<comment type="caution">
    <text evidence="12">The sequence shown here is derived from an EMBL/GenBank/DDBJ whole genome shotgun (WGS) entry which is preliminary data.</text>
</comment>
<dbReference type="EMBL" id="JAHFZB010000040">
    <property type="protein sequence ID" value="KAK6469113.1"/>
    <property type="molecule type" value="Genomic_DNA"/>
</dbReference>
<dbReference type="PROSITE" id="PS00108">
    <property type="entry name" value="PROTEIN_KINASE_ST"/>
    <property type="match status" value="1"/>
</dbReference>
<dbReference type="CDD" id="cd14410">
    <property type="entry name" value="UBA_SIK3"/>
    <property type="match status" value="1"/>
</dbReference>
<dbReference type="SMART" id="SM00220">
    <property type="entry name" value="S_TKc"/>
    <property type="match status" value="1"/>
</dbReference>
<dbReference type="InterPro" id="IPR000719">
    <property type="entry name" value="Prot_kinase_dom"/>
</dbReference>
<evidence type="ECO:0000256" key="8">
    <source>
        <dbReference type="ARBA" id="ARBA00048679"/>
    </source>
</evidence>
<feature type="region of interest" description="Disordered" evidence="9">
    <location>
        <begin position="450"/>
        <end position="482"/>
    </location>
</feature>
<comment type="catalytic activity">
    <reaction evidence="8">
        <text>L-seryl-[protein] + ATP = O-phospho-L-seryl-[protein] + ADP + H(+)</text>
        <dbReference type="Rhea" id="RHEA:17989"/>
        <dbReference type="Rhea" id="RHEA-COMP:9863"/>
        <dbReference type="Rhea" id="RHEA-COMP:11604"/>
        <dbReference type="ChEBI" id="CHEBI:15378"/>
        <dbReference type="ChEBI" id="CHEBI:29999"/>
        <dbReference type="ChEBI" id="CHEBI:30616"/>
        <dbReference type="ChEBI" id="CHEBI:83421"/>
        <dbReference type="ChEBI" id="CHEBI:456216"/>
        <dbReference type="EC" id="2.7.11.1"/>
    </reaction>
</comment>
<dbReference type="Proteomes" id="UP001369086">
    <property type="component" value="Unassembled WGS sequence"/>
</dbReference>
<evidence type="ECO:0000259" key="11">
    <source>
        <dbReference type="PROSITE" id="PS50030"/>
    </source>
</evidence>
<evidence type="ECO:0000259" key="10">
    <source>
        <dbReference type="PROSITE" id="PS50011"/>
    </source>
</evidence>
<dbReference type="EC" id="2.7.11.1" evidence="1"/>
<keyword evidence="2" id="KW-0723">Serine/threonine-protein kinase</keyword>
<feature type="domain" description="UBA" evidence="11">
    <location>
        <begin position="228"/>
        <end position="268"/>
    </location>
</feature>
<evidence type="ECO:0000256" key="3">
    <source>
        <dbReference type="ARBA" id="ARBA00022679"/>
    </source>
</evidence>
<dbReference type="InterPro" id="IPR008271">
    <property type="entry name" value="Ser/Thr_kinase_AS"/>
</dbReference>
<keyword evidence="6" id="KW-0067">ATP-binding</keyword>
<keyword evidence="3" id="KW-0808">Transferase</keyword>
<dbReference type="PROSITE" id="PS50011">
    <property type="entry name" value="PROTEIN_KINASE_DOM"/>
    <property type="match status" value="1"/>
</dbReference>
<evidence type="ECO:0000256" key="7">
    <source>
        <dbReference type="ARBA" id="ARBA00047899"/>
    </source>
</evidence>
<gene>
    <name evidence="12" type="ORF">HHUSO_G32519</name>
</gene>
<evidence type="ECO:0000256" key="2">
    <source>
        <dbReference type="ARBA" id="ARBA00022527"/>
    </source>
</evidence>
<protein>
    <recommendedName>
        <fullName evidence="1">non-specific serine/threonine protein kinase</fullName>
        <ecNumber evidence="1">2.7.11.1</ecNumber>
    </recommendedName>
</protein>
<accession>A0ABR0Y9E2</accession>
<dbReference type="SUPFAM" id="SSF56112">
    <property type="entry name" value="Protein kinase-like (PK-like)"/>
    <property type="match status" value="1"/>
</dbReference>
<evidence type="ECO:0000256" key="4">
    <source>
        <dbReference type="ARBA" id="ARBA00022741"/>
    </source>
</evidence>
<dbReference type="InterPro" id="IPR011009">
    <property type="entry name" value="Kinase-like_dom_sf"/>
</dbReference>
<keyword evidence="5" id="KW-0418">Kinase</keyword>
<keyword evidence="13" id="KW-1185">Reference proteome</keyword>
<dbReference type="PROSITE" id="PS50030">
    <property type="entry name" value="UBA"/>
    <property type="match status" value="1"/>
</dbReference>
<reference evidence="12 13" key="1">
    <citation type="submission" date="2021-05" db="EMBL/GenBank/DDBJ databases">
        <authorList>
            <person name="Zahm M."/>
            <person name="Klopp C."/>
            <person name="Cabau C."/>
            <person name="Kuhl H."/>
            <person name="Suciu R."/>
            <person name="Ciorpac M."/>
            <person name="Holostenco D."/>
            <person name="Gessner J."/>
            <person name="Wuertz S."/>
            <person name="Hohne C."/>
            <person name="Stock M."/>
            <person name="Gislard M."/>
            <person name="Lluch J."/>
            <person name="Milhes M."/>
            <person name="Lampietro C."/>
            <person name="Lopez Roques C."/>
            <person name="Donnadieu C."/>
            <person name="Du K."/>
            <person name="Schartl M."/>
            <person name="Guiguen Y."/>
        </authorList>
    </citation>
    <scope>NUCLEOTIDE SEQUENCE [LARGE SCALE GENOMIC DNA]</scope>
    <source>
        <strain evidence="12">Hh-F2</strain>
        <tissue evidence="12">Blood</tissue>
    </source>
</reference>
<feature type="domain" description="Protein kinase" evidence="10">
    <location>
        <begin position="1"/>
        <end position="201"/>
    </location>
</feature>
<dbReference type="Pfam" id="PF23312">
    <property type="entry name" value="UBA_SIK3"/>
    <property type="match status" value="1"/>
</dbReference>
<evidence type="ECO:0000256" key="1">
    <source>
        <dbReference type="ARBA" id="ARBA00012513"/>
    </source>
</evidence>
<evidence type="ECO:0000256" key="9">
    <source>
        <dbReference type="SAM" id="MobiDB-lite"/>
    </source>
</evidence>
<dbReference type="PANTHER" id="PTHR24346:SF42">
    <property type="entry name" value="SERINE_THREONINE-PROTEIN KINASE SIK3"/>
    <property type="match status" value="1"/>
</dbReference>
<dbReference type="PANTHER" id="PTHR24346">
    <property type="entry name" value="MAP/MICROTUBULE AFFINITY-REGULATING KINASE"/>
    <property type="match status" value="1"/>
</dbReference>
<dbReference type="Gene3D" id="1.10.510.10">
    <property type="entry name" value="Transferase(Phosphotransferase) domain 1"/>
    <property type="match status" value="1"/>
</dbReference>
<feature type="compositionally biased region" description="Acidic residues" evidence="9">
    <location>
        <begin position="471"/>
        <end position="482"/>
    </location>
</feature>
<organism evidence="12 13">
    <name type="scientific">Huso huso</name>
    <name type="common">Beluga</name>
    <name type="synonym">Acipenser huso</name>
    <dbReference type="NCBI Taxonomy" id="61971"/>
    <lineage>
        <taxon>Eukaryota</taxon>
        <taxon>Metazoa</taxon>
        <taxon>Chordata</taxon>
        <taxon>Craniata</taxon>
        <taxon>Vertebrata</taxon>
        <taxon>Euteleostomi</taxon>
        <taxon>Actinopterygii</taxon>
        <taxon>Chondrostei</taxon>
        <taxon>Acipenseriformes</taxon>
        <taxon>Acipenseridae</taxon>
        <taxon>Huso</taxon>
    </lineage>
</organism>
<comment type="catalytic activity">
    <reaction evidence="7">
        <text>L-threonyl-[protein] + ATP = O-phospho-L-threonyl-[protein] + ADP + H(+)</text>
        <dbReference type="Rhea" id="RHEA:46608"/>
        <dbReference type="Rhea" id="RHEA-COMP:11060"/>
        <dbReference type="Rhea" id="RHEA-COMP:11605"/>
        <dbReference type="ChEBI" id="CHEBI:15378"/>
        <dbReference type="ChEBI" id="CHEBI:30013"/>
        <dbReference type="ChEBI" id="CHEBI:30616"/>
        <dbReference type="ChEBI" id="CHEBI:61977"/>
        <dbReference type="ChEBI" id="CHEBI:456216"/>
        <dbReference type="EC" id="2.7.11.1"/>
    </reaction>
</comment>
<name>A0ABR0Y9E2_HUSHU</name>
<keyword evidence="4" id="KW-0547">Nucleotide-binding</keyword>
<dbReference type="Pfam" id="PF00069">
    <property type="entry name" value="Pkinase"/>
    <property type="match status" value="1"/>
</dbReference>
<evidence type="ECO:0000313" key="12">
    <source>
        <dbReference type="EMBL" id="KAK6469113.1"/>
    </source>
</evidence>